<accession>A0ABU0ECM3</accession>
<organism evidence="6 7">
    <name type="scientific">Cellulomonas humilata</name>
    <dbReference type="NCBI Taxonomy" id="144055"/>
    <lineage>
        <taxon>Bacteria</taxon>
        <taxon>Bacillati</taxon>
        <taxon>Actinomycetota</taxon>
        <taxon>Actinomycetes</taxon>
        <taxon>Micrococcales</taxon>
        <taxon>Cellulomonadaceae</taxon>
        <taxon>Cellulomonas</taxon>
    </lineage>
</organism>
<evidence type="ECO:0000256" key="3">
    <source>
        <dbReference type="ARBA" id="ARBA00022801"/>
    </source>
</evidence>
<reference evidence="6 7" key="1">
    <citation type="submission" date="2023-07" db="EMBL/GenBank/DDBJ databases">
        <title>Sorghum-associated microbial communities from plants grown in Nebraska, USA.</title>
        <authorList>
            <person name="Schachtman D."/>
        </authorList>
    </citation>
    <scope>NUCLEOTIDE SEQUENCE [LARGE SCALE GENOMIC DNA]</scope>
    <source>
        <strain evidence="6 7">BE332</strain>
    </source>
</reference>
<evidence type="ECO:0000256" key="1">
    <source>
        <dbReference type="ARBA" id="ARBA00001946"/>
    </source>
</evidence>
<dbReference type="CDD" id="cd02883">
    <property type="entry name" value="NUDIX_Hydrolase"/>
    <property type="match status" value="1"/>
</dbReference>
<evidence type="ECO:0000256" key="4">
    <source>
        <dbReference type="RuleBase" id="RU003476"/>
    </source>
</evidence>
<sequence>MKQRVAAYAVIVESGRVLLPHWVEGGRSGWTLPGGGIDPGEHPADAAVREVLEETGYHVELDELLGIDSIVVPAALRLDPDEGPLHGLRIVYLAHVVGGELRDEVDGSTDAAAWFDLADLPALDRVELVDIALRMAGYAVLDDDGETTRAGGLLSLARRTGEAADPSL</sequence>
<evidence type="ECO:0000313" key="7">
    <source>
        <dbReference type="Proteomes" id="UP001239626"/>
    </source>
</evidence>
<dbReference type="InterPro" id="IPR020476">
    <property type="entry name" value="Nudix_hydrolase"/>
</dbReference>
<name>A0ABU0ECM3_9CELL</name>
<dbReference type="InterPro" id="IPR020084">
    <property type="entry name" value="NUDIX_hydrolase_CS"/>
</dbReference>
<dbReference type="PROSITE" id="PS00893">
    <property type="entry name" value="NUDIX_BOX"/>
    <property type="match status" value="1"/>
</dbReference>
<evidence type="ECO:0000256" key="2">
    <source>
        <dbReference type="ARBA" id="ARBA00005582"/>
    </source>
</evidence>
<dbReference type="InterPro" id="IPR015797">
    <property type="entry name" value="NUDIX_hydrolase-like_dom_sf"/>
</dbReference>
<dbReference type="InterPro" id="IPR000086">
    <property type="entry name" value="NUDIX_hydrolase_dom"/>
</dbReference>
<keyword evidence="3 4" id="KW-0378">Hydrolase</keyword>
<comment type="caution">
    <text evidence="6">The sequence shown here is derived from an EMBL/GenBank/DDBJ whole genome shotgun (WGS) entry which is preliminary data.</text>
</comment>
<dbReference type="PROSITE" id="PS51462">
    <property type="entry name" value="NUDIX"/>
    <property type="match status" value="1"/>
</dbReference>
<gene>
    <name evidence="6" type="ORF">J2X26_001315</name>
</gene>
<dbReference type="SUPFAM" id="SSF55811">
    <property type="entry name" value="Nudix"/>
    <property type="match status" value="1"/>
</dbReference>
<proteinExistence type="inferred from homology"/>
<dbReference type="PANTHER" id="PTHR43046">
    <property type="entry name" value="GDP-MANNOSE MANNOSYL HYDROLASE"/>
    <property type="match status" value="1"/>
</dbReference>
<keyword evidence="7" id="KW-1185">Reference proteome</keyword>
<feature type="domain" description="Nudix hydrolase" evidence="5">
    <location>
        <begin position="1"/>
        <end position="137"/>
    </location>
</feature>
<dbReference type="GO" id="GO:0035539">
    <property type="term" value="F:8-oxo-7,8-dihydrodeoxyguanosine triphosphate pyrophosphatase activity"/>
    <property type="evidence" value="ECO:0007669"/>
    <property type="project" value="UniProtKB-EC"/>
</dbReference>
<comment type="similarity">
    <text evidence="2 4">Belongs to the Nudix hydrolase family.</text>
</comment>
<comment type="cofactor">
    <cofactor evidence="1">
        <name>Mg(2+)</name>
        <dbReference type="ChEBI" id="CHEBI:18420"/>
    </cofactor>
</comment>
<evidence type="ECO:0000259" key="5">
    <source>
        <dbReference type="PROSITE" id="PS51462"/>
    </source>
</evidence>
<evidence type="ECO:0000313" key="6">
    <source>
        <dbReference type="EMBL" id="MDQ0373004.1"/>
    </source>
</evidence>
<dbReference type="PANTHER" id="PTHR43046:SF14">
    <property type="entry name" value="MUTT_NUDIX FAMILY PROTEIN"/>
    <property type="match status" value="1"/>
</dbReference>
<dbReference type="EC" id="3.6.1.55" evidence="6"/>
<dbReference type="Gene3D" id="3.90.79.10">
    <property type="entry name" value="Nucleoside Triphosphate Pyrophosphohydrolase"/>
    <property type="match status" value="1"/>
</dbReference>
<dbReference type="PRINTS" id="PR00502">
    <property type="entry name" value="NUDIXFAMILY"/>
</dbReference>
<protein>
    <submittedName>
        <fullName evidence="6">8-oxo-dGTP diphosphatase</fullName>
        <ecNumber evidence="6">3.6.1.55</ecNumber>
    </submittedName>
</protein>
<dbReference type="EMBL" id="JAUSVB010000002">
    <property type="protein sequence ID" value="MDQ0373004.1"/>
    <property type="molecule type" value="Genomic_DNA"/>
</dbReference>
<dbReference type="Pfam" id="PF00293">
    <property type="entry name" value="NUDIX"/>
    <property type="match status" value="1"/>
</dbReference>
<dbReference type="Proteomes" id="UP001239626">
    <property type="component" value="Unassembled WGS sequence"/>
</dbReference>